<evidence type="ECO:0000313" key="9">
    <source>
        <dbReference type="Proteomes" id="UP001470230"/>
    </source>
</evidence>
<accession>A0ABR2JSX1</accession>
<dbReference type="InterPro" id="IPR011009">
    <property type="entry name" value="Kinase-like_dom_sf"/>
</dbReference>
<dbReference type="InterPro" id="IPR000719">
    <property type="entry name" value="Prot_kinase_dom"/>
</dbReference>
<dbReference type="PANTHER" id="PTHR45832:SF22">
    <property type="entry name" value="SERINE_THREONINE-PROTEIN KINASE SAMKA-RELATED"/>
    <property type="match status" value="1"/>
</dbReference>
<dbReference type="SUPFAM" id="SSF56112">
    <property type="entry name" value="Protein kinase-like (PK-like)"/>
    <property type="match status" value="1"/>
</dbReference>
<dbReference type="Proteomes" id="UP001470230">
    <property type="component" value="Unassembled WGS sequence"/>
</dbReference>
<feature type="region of interest" description="Disordered" evidence="6">
    <location>
        <begin position="1"/>
        <end position="84"/>
    </location>
</feature>
<keyword evidence="3" id="KW-0067">ATP-binding</keyword>
<evidence type="ECO:0000256" key="1">
    <source>
        <dbReference type="ARBA" id="ARBA00008874"/>
    </source>
</evidence>
<dbReference type="Gene3D" id="3.90.810.10">
    <property type="entry name" value="CRIB domain"/>
    <property type="match status" value="1"/>
</dbReference>
<feature type="domain" description="Protein kinase" evidence="7">
    <location>
        <begin position="174"/>
        <end position="422"/>
    </location>
</feature>
<evidence type="ECO:0000256" key="4">
    <source>
        <dbReference type="ARBA" id="ARBA00047899"/>
    </source>
</evidence>
<comment type="caution">
    <text evidence="8">The sequence shown here is derived from an EMBL/GenBank/DDBJ whole genome shotgun (WGS) entry which is preliminary data.</text>
</comment>
<proteinExistence type="inferred from homology"/>
<gene>
    <name evidence="8" type="ORF">M9Y10_044638</name>
</gene>
<dbReference type="InterPro" id="IPR036936">
    <property type="entry name" value="CRIB_dom_sf"/>
</dbReference>
<dbReference type="SMART" id="SM00220">
    <property type="entry name" value="S_TKc"/>
    <property type="match status" value="1"/>
</dbReference>
<evidence type="ECO:0000256" key="6">
    <source>
        <dbReference type="SAM" id="MobiDB-lite"/>
    </source>
</evidence>
<comment type="similarity">
    <text evidence="1">Belongs to the protein kinase superfamily. STE Ser/Thr protein kinase family. STE20 subfamily.</text>
</comment>
<dbReference type="PANTHER" id="PTHR45832">
    <property type="entry name" value="SERINE/THREONINE-PROTEIN KINASE SAMKA-RELATED-RELATED"/>
    <property type="match status" value="1"/>
</dbReference>
<dbReference type="PROSITE" id="PS50011">
    <property type="entry name" value="PROTEIN_KINASE_DOM"/>
    <property type="match status" value="1"/>
</dbReference>
<comment type="catalytic activity">
    <reaction evidence="4">
        <text>L-threonyl-[protein] + ATP = O-phospho-L-threonyl-[protein] + ADP + H(+)</text>
        <dbReference type="Rhea" id="RHEA:46608"/>
        <dbReference type="Rhea" id="RHEA-COMP:11060"/>
        <dbReference type="Rhea" id="RHEA-COMP:11605"/>
        <dbReference type="ChEBI" id="CHEBI:15378"/>
        <dbReference type="ChEBI" id="CHEBI:30013"/>
        <dbReference type="ChEBI" id="CHEBI:30616"/>
        <dbReference type="ChEBI" id="CHEBI:61977"/>
        <dbReference type="ChEBI" id="CHEBI:456216"/>
        <dbReference type="EC" id="2.7.11.1"/>
    </reaction>
</comment>
<organism evidence="8 9">
    <name type="scientific">Tritrichomonas musculus</name>
    <dbReference type="NCBI Taxonomy" id="1915356"/>
    <lineage>
        <taxon>Eukaryota</taxon>
        <taxon>Metamonada</taxon>
        <taxon>Parabasalia</taxon>
        <taxon>Tritrichomonadida</taxon>
        <taxon>Tritrichomonadidae</taxon>
        <taxon>Tritrichomonas</taxon>
    </lineage>
</organism>
<keyword evidence="9" id="KW-1185">Reference proteome</keyword>
<dbReference type="InterPro" id="IPR000095">
    <property type="entry name" value="CRIB_dom"/>
</dbReference>
<reference evidence="8 9" key="1">
    <citation type="submission" date="2024-04" db="EMBL/GenBank/DDBJ databases">
        <title>Tritrichomonas musculus Genome.</title>
        <authorList>
            <person name="Alves-Ferreira E."/>
            <person name="Grigg M."/>
            <person name="Lorenzi H."/>
            <person name="Galac M."/>
        </authorList>
    </citation>
    <scope>NUCLEOTIDE SEQUENCE [LARGE SCALE GENOMIC DNA]</scope>
    <source>
        <strain evidence="8 9">EAF2021</strain>
    </source>
</reference>
<dbReference type="CDD" id="cd06614">
    <property type="entry name" value="STKc_PAK"/>
    <property type="match status" value="1"/>
</dbReference>
<feature type="compositionally biased region" description="Low complexity" evidence="6">
    <location>
        <begin position="18"/>
        <end position="56"/>
    </location>
</feature>
<name>A0ABR2JSX1_9EUKA</name>
<keyword evidence="2" id="KW-0547">Nucleotide-binding</keyword>
<dbReference type="Gene3D" id="1.10.510.10">
    <property type="entry name" value="Transferase(Phosphotransferase) domain 1"/>
    <property type="match status" value="1"/>
</dbReference>
<evidence type="ECO:0000259" key="7">
    <source>
        <dbReference type="PROSITE" id="PS50011"/>
    </source>
</evidence>
<sequence>MSNSNPPSSHHHHHSDKQPNSSSNNKNGSGQKQQHSNNGTSNSSSHHASSSSTYHNSNDHREAQTNENNHKINTNDSFDNQKDQGQHIIQIDKNSELGMTGLTEEWQNFLKSSGIQHNDVVGNPEAVVSAMNFIQNPVPMLPEPDPDEMLPFDSISSLPDLEDVVQNNDPASLLTDLVQIDEGSTCIVYSATYKGETIAVKMIRLTPKNERVMLNETRLLASMNDPHIVRFISAHRQGNILWILMEYCDRGSLTNVATFCECKEPHIAYFAREVLMALAYMHSQNKIHRDIKTDNVLLKSDGSVRLGDFGYAAQLGDNADRRKSVVGTPYWMAPEVIEGKSYAFEVDIWSLGVMCRELADGEPPYIDLPPMKALYLIVSEGLPPLKDAERRSPAFRNFLDFCLQKDPKLRPTAEELLQHPFLRKACDIKYIPPLIDLACRLAAEEEEDYYQDF</sequence>
<evidence type="ECO:0000256" key="5">
    <source>
        <dbReference type="ARBA" id="ARBA00048679"/>
    </source>
</evidence>
<evidence type="ECO:0000256" key="3">
    <source>
        <dbReference type="ARBA" id="ARBA00022840"/>
    </source>
</evidence>
<feature type="compositionally biased region" description="Basic and acidic residues" evidence="6">
    <location>
        <begin position="57"/>
        <end position="70"/>
    </location>
</feature>
<dbReference type="Pfam" id="PF00786">
    <property type="entry name" value="PBD"/>
    <property type="match status" value="1"/>
</dbReference>
<evidence type="ECO:0000313" key="8">
    <source>
        <dbReference type="EMBL" id="KAK8881999.1"/>
    </source>
</evidence>
<dbReference type="InterPro" id="IPR051931">
    <property type="entry name" value="PAK3-like"/>
</dbReference>
<dbReference type="Pfam" id="PF00069">
    <property type="entry name" value="Pkinase"/>
    <property type="match status" value="1"/>
</dbReference>
<evidence type="ECO:0000256" key="2">
    <source>
        <dbReference type="ARBA" id="ARBA00022741"/>
    </source>
</evidence>
<comment type="catalytic activity">
    <reaction evidence="5">
        <text>L-seryl-[protein] + ATP = O-phospho-L-seryl-[protein] + ADP + H(+)</text>
        <dbReference type="Rhea" id="RHEA:17989"/>
        <dbReference type="Rhea" id="RHEA-COMP:9863"/>
        <dbReference type="Rhea" id="RHEA-COMP:11604"/>
        <dbReference type="ChEBI" id="CHEBI:15378"/>
        <dbReference type="ChEBI" id="CHEBI:29999"/>
        <dbReference type="ChEBI" id="CHEBI:30616"/>
        <dbReference type="ChEBI" id="CHEBI:83421"/>
        <dbReference type="ChEBI" id="CHEBI:456216"/>
        <dbReference type="EC" id="2.7.11.1"/>
    </reaction>
</comment>
<protein>
    <recommendedName>
        <fullName evidence="7">Protein kinase domain-containing protein</fullName>
    </recommendedName>
</protein>
<dbReference type="EMBL" id="JAPFFF010000009">
    <property type="protein sequence ID" value="KAK8881999.1"/>
    <property type="molecule type" value="Genomic_DNA"/>
</dbReference>